<keyword evidence="11" id="KW-0119">Carbohydrate metabolism</keyword>
<gene>
    <name evidence="17" type="ORF">C8A05DRAFT_45625</name>
</gene>
<comment type="subcellular location">
    <subcellularLocation>
        <location evidence="2">Secreted</location>
    </subcellularLocation>
</comment>
<dbReference type="Pfam" id="PF03443">
    <property type="entry name" value="AA9"/>
    <property type="match status" value="1"/>
</dbReference>
<evidence type="ECO:0000259" key="16">
    <source>
        <dbReference type="Pfam" id="PF03443"/>
    </source>
</evidence>
<evidence type="ECO:0000313" key="18">
    <source>
        <dbReference type="Proteomes" id="UP001303889"/>
    </source>
</evidence>
<evidence type="ECO:0000256" key="7">
    <source>
        <dbReference type="ARBA" id="ARBA00023002"/>
    </source>
</evidence>
<reference evidence="17" key="1">
    <citation type="journal article" date="2023" name="Mol. Phylogenet. Evol.">
        <title>Genome-scale phylogeny and comparative genomics of the fungal order Sordariales.</title>
        <authorList>
            <person name="Hensen N."/>
            <person name="Bonometti L."/>
            <person name="Westerberg I."/>
            <person name="Brannstrom I.O."/>
            <person name="Guillou S."/>
            <person name="Cros-Aarteil S."/>
            <person name="Calhoun S."/>
            <person name="Haridas S."/>
            <person name="Kuo A."/>
            <person name="Mondo S."/>
            <person name="Pangilinan J."/>
            <person name="Riley R."/>
            <person name="LaButti K."/>
            <person name="Andreopoulos B."/>
            <person name="Lipzen A."/>
            <person name="Chen C."/>
            <person name="Yan M."/>
            <person name="Daum C."/>
            <person name="Ng V."/>
            <person name="Clum A."/>
            <person name="Steindorff A."/>
            <person name="Ohm R.A."/>
            <person name="Martin F."/>
            <person name="Silar P."/>
            <person name="Natvig D.O."/>
            <person name="Lalanne C."/>
            <person name="Gautier V."/>
            <person name="Ament-Velasquez S.L."/>
            <person name="Kruys A."/>
            <person name="Hutchinson M.I."/>
            <person name="Powell A.J."/>
            <person name="Barry K."/>
            <person name="Miller A.N."/>
            <person name="Grigoriev I.V."/>
            <person name="Debuchy R."/>
            <person name="Gladieux P."/>
            <person name="Hiltunen Thoren M."/>
            <person name="Johannesson H."/>
        </authorList>
    </citation>
    <scope>NUCLEOTIDE SEQUENCE</scope>
    <source>
        <strain evidence="17">CBS 103.79</strain>
    </source>
</reference>
<dbReference type="EC" id="1.14.99.56" evidence="15"/>
<evidence type="ECO:0000313" key="17">
    <source>
        <dbReference type="EMBL" id="KAK3900565.1"/>
    </source>
</evidence>
<comment type="cofactor">
    <cofactor evidence="1">
        <name>Cu(2+)</name>
        <dbReference type="ChEBI" id="CHEBI:29036"/>
    </cofactor>
</comment>
<dbReference type="Proteomes" id="UP001303889">
    <property type="component" value="Unassembled WGS sequence"/>
</dbReference>
<dbReference type="AlphaFoldDB" id="A0AAN6MGS2"/>
<keyword evidence="5" id="KW-0732">Signal</keyword>
<keyword evidence="18" id="KW-1185">Reference proteome</keyword>
<evidence type="ECO:0000256" key="12">
    <source>
        <dbReference type="ARBA" id="ARBA00023326"/>
    </source>
</evidence>
<evidence type="ECO:0000256" key="15">
    <source>
        <dbReference type="ARBA" id="ARBA00047174"/>
    </source>
</evidence>
<comment type="catalytic activity">
    <reaction evidence="14">
        <text>[(1-&gt;4)-beta-D-glucosyl]n+m + reduced acceptor + O2 = 4-dehydro-beta-D-glucosyl-[(1-&gt;4)-beta-D-glucosyl]n-1 + [(1-&gt;4)-beta-D-glucosyl]m + acceptor + H2O.</text>
        <dbReference type="EC" id="1.14.99.56"/>
    </reaction>
</comment>
<evidence type="ECO:0000256" key="5">
    <source>
        <dbReference type="ARBA" id="ARBA00022729"/>
    </source>
</evidence>
<evidence type="ECO:0000256" key="11">
    <source>
        <dbReference type="ARBA" id="ARBA00023277"/>
    </source>
</evidence>
<dbReference type="PANTHER" id="PTHR33353:SF10">
    <property type="entry name" value="ENDO-BETA-1,4-GLUCANASE D"/>
    <property type="match status" value="1"/>
</dbReference>
<accession>A0AAN6MGS2</accession>
<evidence type="ECO:0000256" key="6">
    <source>
        <dbReference type="ARBA" id="ARBA00023001"/>
    </source>
</evidence>
<name>A0AAN6MGS2_9PEZI</name>
<comment type="similarity">
    <text evidence="13">Belongs to the polysaccharide monooxygenase AA9 family.</text>
</comment>
<protein>
    <recommendedName>
        <fullName evidence="15">lytic cellulose monooxygenase (C4-dehydrogenating)</fullName>
        <ecNumber evidence="15">1.14.99.56</ecNumber>
    </recommendedName>
</protein>
<dbReference type="InterPro" id="IPR005103">
    <property type="entry name" value="AA9_LPMO"/>
</dbReference>
<evidence type="ECO:0000256" key="2">
    <source>
        <dbReference type="ARBA" id="ARBA00004613"/>
    </source>
</evidence>
<organism evidence="17 18">
    <name type="scientific">Staphylotrichum tortipilum</name>
    <dbReference type="NCBI Taxonomy" id="2831512"/>
    <lineage>
        <taxon>Eukaryota</taxon>
        <taxon>Fungi</taxon>
        <taxon>Dikarya</taxon>
        <taxon>Ascomycota</taxon>
        <taxon>Pezizomycotina</taxon>
        <taxon>Sordariomycetes</taxon>
        <taxon>Sordariomycetidae</taxon>
        <taxon>Sordariales</taxon>
        <taxon>Chaetomiaceae</taxon>
        <taxon>Staphylotrichum</taxon>
    </lineage>
</organism>
<sequence length="174" mass="18629">MKVSQATSVLALAAQALSHSSIHRVTADKTTRYPGGGSTGPVLNLSSPAIAWSILYAPAPGLVAQARAGSNVTFHWSRWLYSHKGPITAWIAPYEGDMAKVDMKLEFRMFSQEAKGADGNGFWTARLPADIKLGTYIIRQELTCFALNITGFGTSSPRGTKFPGAYSSTDAGLF</sequence>
<evidence type="ECO:0000256" key="10">
    <source>
        <dbReference type="ARBA" id="ARBA00023157"/>
    </source>
</evidence>
<keyword evidence="9" id="KW-0503">Monooxygenase</keyword>
<reference evidence="17" key="2">
    <citation type="submission" date="2023-05" db="EMBL/GenBank/DDBJ databases">
        <authorList>
            <consortium name="Lawrence Berkeley National Laboratory"/>
            <person name="Steindorff A."/>
            <person name="Hensen N."/>
            <person name="Bonometti L."/>
            <person name="Westerberg I."/>
            <person name="Brannstrom I.O."/>
            <person name="Guillou S."/>
            <person name="Cros-Aarteil S."/>
            <person name="Calhoun S."/>
            <person name="Haridas S."/>
            <person name="Kuo A."/>
            <person name="Mondo S."/>
            <person name="Pangilinan J."/>
            <person name="Riley R."/>
            <person name="Labutti K."/>
            <person name="Andreopoulos B."/>
            <person name="Lipzen A."/>
            <person name="Chen C."/>
            <person name="Yanf M."/>
            <person name="Daum C."/>
            <person name="Ng V."/>
            <person name="Clum A."/>
            <person name="Ohm R."/>
            <person name="Martin F."/>
            <person name="Silar P."/>
            <person name="Natvig D."/>
            <person name="Lalanne C."/>
            <person name="Gautier V."/>
            <person name="Ament-Velasquez S.L."/>
            <person name="Kruys A."/>
            <person name="Hutchinson M.I."/>
            <person name="Powell A.J."/>
            <person name="Barry K."/>
            <person name="Miller A.N."/>
            <person name="Grigoriev I.V."/>
            <person name="Debuchy R."/>
            <person name="Gladieux P."/>
            <person name="Thoren M.H."/>
            <person name="Johannesson H."/>
        </authorList>
    </citation>
    <scope>NUCLEOTIDE SEQUENCE</scope>
    <source>
        <strain evidence="17">CBS 103.79</strain>
    </source>
</reference>
<evidence type="ECO:0000256" key="9">
    <source>
        <dbReference type="ARBA" id="ARBA00023033"/>
    </source>
</evidence>
<evidence type="ECO:0000256" key="4">
    <source>
        <dbReference type="ARBA" id="ARBA00022723"/>
    </source>
</evidence>
<keyword evidence="10" id="KW-1015">Disulfide bond</keyword>
<evidence type="ECO:0000256" key="14">
    <source>
        <dbReference type="ARBA" id="ARBA00045077"/>
    </source>
</evidence>
<keyword evidence="8" id="KW-0186">Copper</keyword>
<evidence type="ECO:0000256" key="1">
    <source>
        <dbReference type="ARBA" id="ARBA00001973"/>
    </source>
</evidence>
<keyword evidence="6" id="KW-0136">Cellulose degradation</keyword>
<evidence type="ECO:0000256" key="3">
    <source>
        <dbReference type="ARBA" id="ARBA00022525"/>
    </source>
</evidence>
<evidence type="ECO:0000256" key="8">
    <source>
        <dbReference type="ARBA" id="ARBA00023008"/>
    </source>
</evidence>
<keyword evidence="12" id="KW-0624">Polysaccharide degradation</keyword>
<keyword evidence="17" id="KW-0378">Hydrolase</keyword>
<dbReference type="GO" id="GO:0016787">
    <property type="term" value="F:hydrolase activity"/>
    <property type="evidence" value="ECO:0007669"/>
    <property type="project" value="UniProtKB-KW"/>
</dbReference>
<dbReference type="InterPro" id="IPR049892">
    <property type="entry name" value="AA9"/>
</dbReference>
<dbReference type="GO" id="GO:0046872">
    <property type="term" value="F:metal ion binding"/>
    <property type="evidence" value="ECO:0007669"/>
    <property type="project" value="UniProtKB-KW"/>
</dbReference>
<keyword evidence="3" id="KW-0964">Secreted</keyword>
<proteinExistence type="inferred from homology"/>
<keyword evidence="4" id="KW-0479">Metal-binding</keyword>
<dbReference type="PANTHER" id="PTHR33353">
    <property type="entry name" value="PUTATIVE (AFU_ORTHOLOGUE AFUA_1G12560)-RELATED"/>
    <property type="match status" value="1"/>
</dbReference>
<keyword evidence="7" id="KW-0560">Oxidoreductase</keyword>
<dbReference type="GO" id="GO:0004497">
    <property type="term" value="F:monooxygenase activity"/>
    <property type="evidence" value="ECO:0007669"/>
    <property type="project" value="UniProtKB-KW"/>
</dbReference>
<dbReference type="GO" id="GO:0005576">
    <property type="term" value="C:extracellular region"/>
    <property type="evidence" value="ECO:0007669"/>
    <property type="project" value="UniProtKB-SubCell"/>
</dbReference>
<evidence type="ECO:0000256" key="13">
    <source>
        <dbReference type="ARBA" id="ARBA00044502"/>
    </source>
</evidence>
<dbReference type="GO" id="GO:0030245">
    <property type="term" value="P:cellulose catabolic process"/>
    <property type="evidence" value="ECO:0007669"/>
    <property type="project" value="UniProtKB-KW"/>
</dbReference>
<comment type="caution">
    <text evidence="17">The sequence shown here is derived from an EMBL/GenBank/DDBJ whole genome shotgun (WGS) entry which is preliminary data.</text>
</comment>
<feature type="domain" description="Auxiliary Activity family 9 catalytic" evidence="16">
    <location>
        <begin position="37"/>
        <end position="173"/>
    </location>
</feature>
<dbReference type="Gene3D" id="2.70.50.70">
    <property type="match status" value="1"/>
</dbReference>
<dbReference type="EMBL" id="MU855659">
    <property type="protein sequence ID" value="KAK3900565.1"/>
    <property type="molecule type" value="Genomic_DNA"/>
</dbReference>